<dbReference type="OrthoDB" id="4738875at2759"/>
<comment type="caution">
    <text evidence="2">The sequence shown here is derived from an EMBL/GenBank/DDBJ whole genome shotgun (WGS) entry which is preliminary data.</text>
</comment>
<dbReference type="InterPro" id="IPR052523">
    <property type="entry name" value="Trichothecene_AcTrans"/>
</dbReference>
<dbReference type="CDD" id="cd04301">
    <property type="entry name" value="NAT_SF"/>
    <property type="match status" value="1"/>
</dbReference>
<feature type="domain" description="N-acetyltransferase" evidence="1">
    <location>
        <begin position="74"/>
        <end position="192"/>
    </location>
</feature>
<dbReference type="InterPro" id="IPR016181">
    <property type="entry name" value="Acyl_CoA_acyltransferase"/>
</dbReference>
<dbReference type="InterPro" id="IPR000182">
    <property type="entry name" value="GNAT_dom"/>
</dbReference>
<evidence type="ECO:0000259" key="1">
    <source>
        <dbReference type="Pfam" id="PF00583"/>
    </source>
</evidence>
<dbReference type="Proteomes" id="UP000799429">
    <property type="component" value="Unassembled WGS sequence"/>
</dbReference>
<evidence type="ECO:0000313" key="3">
    <source>
        <dbReference type="Proteomes" id="UP000799429"/>
    </source>
</evidence>
<organism evidence="2 3">
    <name type="scientific">Patellaria atrata CBS 101060</name>
    <dbReference type="NCBI Taxonomy" id="1346257"/>
    <lineage>
        <taxon>Eukaryota</taxon>
        <taxon>Fungi</taxon>
        <taxon>Dikarya</taxon>
        <taxon>Ascomycota</taxon>
        <taxon>Pezizomycotina</taxon>
        <taxon>Dothideomycetes</taxon>
        <taxon>Dothideomycetes incertae sedis</taxon>
        <taxon>Patellariales</taxon>
        <taxon>Patellariaceae</taxon>
        <taxon>Patellaria</taxon>
    </lineage>
</organism>
<protein>
    <recommendedName>
        <fullName evidence="1">N-acetyltransferase domain-containing protein</fullName>
    </recommendedName>
</protein>
<dbReference type="Pfam" id="PF00583">
    <property type="entry name" value="Acetyltransf_1"/>
    <property type="match status" value="1"/>
</dbReference>
<dbReference type="PANTHER" id="PTHR42791:SF5">
    <property type="entry name" value="HYPOTHETICAL ACETYLTRANSFERASE (EUROFUNG)"/>
    <property type="match status" value="1"/>
</dbReference>
<dbReference type="GO" id="GO:0016747">
    <property type="term" value="F:acyltransferase activity, transferring groups other than amino-acyl groups"/>
    <property type="evidence" value="ECO:0007669"/>
    <property type="project" value="InterPro"/>
</dbReference>
<gene>
    <name evidence="2" type="ORF">M501DRAFT_935940</name>
</gene>
<sequence length="255" mass="30042">MTRFKVEEVDPFTDLEELLDCQLTAFASPDQSIYRLFCPVFGNDKHAHKDAVKRKAEMYLKHYESSTEHDFVWSKVTDTENGKIAGGLMWNIFKTNPWKQKVDHINPDWYSEEREREFILKAMDIFNGPRKKYMQKPHVYLDTGFVHPEYRKNGIITMFLTHATKKADELGLEVWLESSVPMGVPIYMRCGFIPLQQQSIQPQTSNPDDAWKAMEEKLYPLKFWPMWRPLNGDYMEGMAHSPWANCSEYREKSNL</sequence>
<evidence type="ECO:0000313" key="2">
    <source>
        <dbReference type="EMBL" id="KAF2838417.1"/>
    </source>
</evidence>
<accession>A0A9P4SAS4</accession>
<name>A0A9P4SAS4_9PEZI</name>
<dbReference type="PANTHER" id="PTHR42791">
    <property type="entry name" value="GNAT FAMILY ACETYLTRANSFERASE"/>
    <property type="match status" value="1"/>
</dbReference>
<dbReference type="AlphaFoldDB" id="A0A9P4SAS4"/>
<keyword evidence="3" id="KW-1185">Reference proteome</keyword>
<dbReference type="SUPFAM" id="SSF55729">
    <property type="entry name" value="Acyl-CoA N-acyltransferases (Nat)"/>
    <property type="match status" value="1"/>
</dbReference>
<dbReference type="EMBL" id="MU006097">
    <property type="protein sequence ID" value="KAF2838417.1"/>
    <property type="molecule type" value="Genomic_DNA"/>
</dbReference>
<proteinExistence type="predicted"/>
<dbReference type="Gene3D" id="3.40.630.30">
    <property type="match status" value="1"/>
</dbReference>
<reference evidence="2" key="1">
    <citation type="journal article" date="2020" name="Stud. Mycol.">
        <title>101 Dothideomycetes genomes: a test case for predicting lifestyles and emergence of pathogens.</title>
        <authorList>
            <person name="Haridas S."/>
            <person name="Albert R."/>
            <person name="Binder M."/>
            <person name="Bloem J."/>
            <person name="Labutti K."/>
            <person name="Salamov A."/>
            <person name="Andreopoulos B."/>
            <person name="Baker S."/>
            <person name="Barry K."/>
            <person name="Bills G."/>
            <person name="Bluhm B."/>
            <person name="Cannon C."/>
            <person name="Castanera R."/>
            <person name="Culley D."/>
            <person name="Daum C."/>
            <person name="Ezra D."/>
            <person name="Gonzalez J."/>
            <person name="Henrissat B."/>
            <person name="Kuo A."/>
            <person name="Liang C."/>
            <person name="Lipzen A."/>
            <person name="Lutzoni F."/>
            <person name="Magnuson J."/>
            <person name="Mondo S."/>
            <person name="Nolan M."/>
            <person name="Ohm R."/>
            <person name="Pangilinan J."/>
            <person name="Park H.-J."/>
            <person name="Ramirez L."/>
            <person name="Alfaro M."/>
            <person name="Sun H."/>
            <person name="Tritt A."/>
            <person name="Yoshinaga Y."/>
            <person name="Zwiers L.-H."/>
            <person name="Turgeon B."/>
            <person name="Goodwin S."/>
            <person name="Spatafora J."/>
            <person name="Crous P."/>
            <person name="Grigoriev I."/>
        </authorList>
    </citation>
    <scope>NUCLEOTIDE SEQUENCE</scope>
    <source>
        <strain evidence="2">CBS 101060</strain>
    </source>
</reference>